<evidence type="ECO:0000259" key="6">
    <source>
        <dbReference type="PROSITE" id="PS50888"/>
    </source>
</evidence>
<keyword evidence="3" id="KW-0238">DNA-binding</keyword>
<comment type="subcellular location">
    <subcellularLocation>
        <location evidence="1">Nucleus</location>
    </subcellularLocation>
</comment>
<dbReference type="PROSITE" id="PS50888">
    <property type="entry name" value="BHLH"/>
    <property type="match status" value="1"/>
</dbReference>
<keyword evidence="8" id="KW-1185">Reference proteome</keyword>
<dbReference type="PANTHER" id="PTHR45776:SF2">
    <property type="entry name" value="MIP04163P"/>
    <property type="match status" value="1"/>
</dbReference>
<gene>
    <name evidence="7" type="ORF">G6F50_004131</name>
</gene>
<keyword evidence="2" id="KW-0805">Transcription regulation</keyword>
<dbReference type="GO" id="GO:0005634">
    <property type="term" value="C:nucleus"/>
    <property type="evidence" value="ECO:0007669"/>
    <property type="project" value="UniProtKB-SubCell"/>
</dbReference>
<name>A0A9P6Z700_9FUNG</name>
<accession>A0A9P6Z700</accession>
<evidence type="ECO:0000256" key="1">
    <source>
        <dbReference type="ARBA" id="ARBA00004123"/>
    </source>
</evidence>
<organism evidence="7 8">
    <name type="scientific">Rhizopus delemar</name>
    <dbReference type="NCBI Taxonomy" id="936053"/>
    <lineage>
        <taxon>Eukaryota</taxon>
        <taxon>Fungi</taxon>
        <taxon>Fungi incertae sedis</taxon>
        <taxon>Mucoromycota</taxon>
        <taxon>Mucoromycotina</taxon>
        <taxon>Mucoromycetes</taxon>
        <taxon>Mucorales</taxon>
        <taxon>Mucorineae</taxon>
        <taxon>Rhizopodaceae</taxon>
        <taxon>Rhizopus</taxon>
    </lineage>
</organism>
<evidence type="ECO:0000256" key="5">
    <source>
        <dbReference type="ARBA" id="ARBA00023242"/>
    </source>
</evidence>
<dbReference type="GO" id="GO:0000978">
    <property type="term" value="F:RNA polymerase II cis-regulatory region sequence-specific DNA binding"/>
    <property type="evidence" value="ECO:0007669"/>
    <property type="project" value="TreeGrafter"/>
</dbReference>
<proteinExistence type="predicted"/>
<dbReference type="AlphaFoldDB" id="A0A9P6Z700"/>
<dbReference type="PANTHER" id="PTHR45776">
    <property type="entry name" value="MIP04163P"/>
    <property type="match status" value="1"/>
</dbReference>
<keyword evidence="5" id="KW-0539">Nucleus</keyword>
<reference evidence="7 8" key="1">
    <citation type="journal article" date="2020" name="Microb. Genom.">
        <title>Genetic diversity of clinical and environmental Mucorales isolates obtained from an investigation of mucormycosis cases among solid organ transplant recipients.</title>
        <authorList>
            <person name="Nguyen M.H."/>
            <person name="Kaul D."/>
            <person name="Muto C."/>
            <person name="Cheng S.J."/>
            <person name="Richter R.A."/>
            <person name="Bruno V.M."/>
            <person name="Liu G."/>
            <person name="Beyhan S."/>
            <person name="Sundermann A.J."/>
            <person name="Mounaud S."/>
            <person name="Pasculle A.W."/>
            <person name="Nierman W.C."/>
            <person name="Driscoll E."/>
            <person name="Cumbie R."/>
            <person name="Clancy C.J."/>
            <person name="Dupont C.L."/>
        </authorList>
    </citation>
    <scope>NUCLEOTIDE SEQUENCE [LARGE SCALE GENOMIC DNA]</scope>
    <source>
        <strain evidence="7 8">GL24</strain>
    </source>
</reference>
<feature type="domain" description="BHLH" evidence="6">
    <location>
        <begin position="139"/>
        <end position="191"/>
    </location>
</feature>
<keyword evidence="4" id="KW-0804">Transcription</keyword>
<sequence>MNYSALTDKSSRLAPPTSYHLQHMAFKEFPNESMVDLLAQHSQGSPHLSDLNYSPTTGEFQRSLYQDHYVFDYQRRSSSPSLLHSAYYTNNNGLKQSSSYSFNNDLLQQQKDETGDNNSLEEVYINQANMKVIMEKRRRRRESHNAVERRRRDNINERIQELGTLLPKSVEDSKMNKGTILSKSVEQIRKLQNDIYHHKQRIQELETVLQRL</sequence>
<dbReference type="Gene3D" id="4.10.280.10">
    <property type="entry name" value="Helix-loop-helix DNA-binding domain"/>
    <property type="match status" value="1"/>
</dbReference>
<evidence type="ECO:0000256" key="2">
    <source>
        <dbReference type="ARBA" id="ARBA00023015"/>
    </source>
</evidence>
<dbReference type="InterPro" id="IPR036638">
    <property type="entry name" value="HLH_DNA-bd_sf"/>
</dbReference>
<dbReference type="SUPFAM" id="SSF47459">
    <property type="entry name" value="HLH, helix-loop-helix DNA-binding domain"/>
    <property type="match status" value="1"/>
</dbReference>
<dbReference type="Pfam" id="PF00010">
    <property type="entry name" value="HLH"/>
    <property type="match status" value="1"/>
</dbReference>
<comment type="caution">
    <text evidence="7">The sequence shown here is derived from an EMBL/GenBank/DDBJ whole genome shotgun (WGS) entry which is preliminary data.</text>
</comment>
<dbReference type="SMART" id="SM00353">
    <property type="entry name" value="HLH"/>
    <property type="match status" value="1"/>
</dbReference>
<evidence type="ECO:0000313" key="8">
    <source>
        <dbReference type="Proteomes" id="UP000740926"/>
    </source>
</evidence>
<dbReference type="EMBL" id="JAANIU010000480">
    <property type="protein sequence ID" value="KAG1571985.1"/>
    <property type="molecule type" value="Genomic_DNA"/>
</dbReference>
<dbReference type="InterPro" id="IPR011598">
    <property type="entry name" value="bHLH_dom"/>
</dbReference>
<evidence type="ECO:0000256" key="3">
    <source>
        <dbReference type="ARBA" id="ARBA00023125"/>
    </source>
</evidence>
<dbReference type="GO" id="GO:0000981">
    <property type="term" value="F:DNA-binding transcription factor activity, RNA polymerase II-specific"/>
    <property type="evidence" value="ECO:0007669"/>
    <property type="project" value="TreeGrafter"/>
</dbReference>
<evidence type="ECO:0000256" key="4">
    <source>
        <dbReference type="ARBA" id="ARBA00023163"/>
    </source>
</evidence>
<dbReference type="Proteomes" id="UP000740926">
    <property type="component" value="Unassembled WGS sequence"/>
</dbReference>
<dbReference type="GO" id="GO:0046983">
    <property type="term" value="F:protein dimerization activity"/>
    <property type="evidence" value="ECO:0007669"/>
    <property type="project" value="InterPro"/>
</dbReference>
<evidence type="ECO:0000313" key="7">
    <source>
        <dbReference type="EMBL" id="KAG1571985.1"/>
    </source>
</evidence>
<protein>
    <recommendedName>
        <fullName evidence="6">BHLH domain-containing protein</fullName>
    </recommendedName>
</protein>